<evidence type="ECO:0000313" key="7">
    <source>
        <dbReference type="Proteomes" id="UP000602198"/>
    </source>
</evidence>
<evidence type="ECO:0000256" key="3">
    <source>
        <dbReference type="ARBA" id="ARBA00022801"/>
    </source>
</evidence>
<evidence type="ECO:0000313" key="6">
    <source>
        <dbReference type="EMBL" id="MBL1078664.1"/>
    </source>
</evidence>
<evidence type="ECO:0000256" key="5">
    <source>
        <dbReference type="SAM" id="MobiDB-lite"/>
    </source>
</evidence>
<name>A0ABS1MEG9_9NOCA</name>
<proteinExistence type="inferred from homology"/>
<dbReference type="PRINTS" id="PR00449">
    <property type="entry name" value="RASTRNSFRMNG"/>
</dbReference>
<dbReference type="CDD" id="cd00882">
    <property type="entry name" value="Ras_like_GTPase"/>
    <property type="match status" value="1"/>
</dbReference>
<comment type="caution">
    <text evidence="6">The sequence shown here is derived from an EMBL/GenBank/DDBJ whole genome shotgun (WGS) entry which is preliminary data.</text>
</comment>
<keyword evidence="7" id="KW-1185">Reference proteome</keyword>
<comment type="similarity">
    <text evidence="1">Belongs to the GPN-loop GTPase family.</text>
</comment>
<protein>
    <submittedName>
        <fullName evidence="6">ATP/GTP-binding protein</fullName>
    </submittedName>
</protein>
<keyword evidence="2" id="KW-0547">Nucleotide-binding</keyword>
<dbReference type="InterPro" id="IPR027417">
    <property type="entry name" value="P-loop_NTPase"/>
</dbReference>
<reference evidence="6 7" key="1">
    <citation type="submission" date="2021-01" db="EMBL/GenBank/DDBJ databases">
        <title>WGS of actinomycetes isolated from Thailand.</title>
        <authorList>
            <person name="Thawai C."/>
        </authorList>
    </citation>
    <scope>NUCLEOTIDE SEQUENCE [LARGE SCALE GENOMIC DNA]</scope>
    <source>
        <strain evidence="6 7">LPG 2</strain>
    </source>
</reference>
<keyword evidence="4" id="KW-0342">GTP-binding</keyword>
<dbReference type="Proteomes" id="UP000602198">
    <property type="component" value="Unassembled WGS sequence"/>
</dbReference>
<dbReference type="EMBL" id="JAERRJ010000012">
    <property type="protein sequence ID" value="MBL1078664.1"/>
    <property type="molecule type" value="Genomic_DNA"/>
</dbReference>
<gene>
    <name evidence="6" type="ORF">JK358_30100</name>
</gene>
<dbReference type="SUPFAM" id="SSF52540">
    <property type="entry name" value="P-loop containing nucleoside triphosphate hydrolases"/>
    <property type="match status" value="1"/>
</dbReference>
<dbReference type="PANTHER" id="PTHR42708:SF1">
    <property type="entry name" value="GLIDING MOTILITY PROTEIN MGLA"/>
    <property type="match status" value="1"/>
</dbReference>
<dbReference type="Gene3D" id="3.40.50.300">
    <property type="entry name" value="P-loop containing nucleotide triphosphate hydrolases"/>
    <property type="match status" value="1"/>
</dbReference>
<accession>A0ABS1MEG9</accession>
<dbReference type="Pfam" id="PF03029">
    <property type="entry name" value="ATP_bind_1"/>
    <property type="match status" value="1"/>
</dbReference>
<evidence type="ECO:0000256" key="4">
    <source>
        <dbReference type="ARBA" id="ARBA00023134"/>
    </source>
</evidence>
<feature type="region of interest" description="Disordered" evidence="5">
    <location>
        <begin position="1"/>
        <end position="28"/>
    </location>
</feature>
<dbReference type="PANTHER" id="PTHR42708">
    <property type="entry name" value="ATP/GTP-BINDING PROTEIN-RELATED"/>
    <property type="match status" value="1"/>
</dbReference>
<sequence length="219" mass="23304">MPRSAGPTNCRPPHSKGSGTLFGHSENPAPAAPLASSVKVVVSGGFGVGKTTFIGAISEIEPLATEAAMTEISVGVDNPGLASGKTTTTVALDFGRITLDASLVLYLFGTPGQERFEFLWEDLLDGALGGVIMVDTSRVEDCYPVLDYFEQRRTPFVVAVNRFDTAPGFDLEEVREALDIGPGIHLMDCDARDRESVKLVLVALLEQILIARRSPALVG</sequence>
<dbReference type="InterPro" id="IPR052705">
    <property type="entry name" value="Gliding_Motility_GTPase"/>
</dbReference>
<evidence type="ECO:0000256" key="1">
    <source>
        <dbReference type="ARBA" id="ARBA00005290"/>
    </source>
</evidence>
<evidence type="ECO:0000256" key="2">
    <source>
        <dbReference type="ARBA" id="ARBA00022741"/>
    </source>
</evidence>
<dbReference type="InterPro" id="IPR004130">
    <property type="entry name" value="Gpn"/>
</dbReference>
<organism evidence="6 7">
    <name type="scientific">Nocardia acididurans</name>
    <dbReference type="NCBI Taxonomy" id="2802282"/>
    <lineage>
        <taxon>Bacteria</taxon>
        <taxon>Bacillati</taxon>
        <taxon>Actinomycetota</taxon>
        <taxon>Actinomycetes</taxon>
        <taxon>Mycobacteriales</taxon>
        <taxon>Nocardiaceae</taxon>
        <taxon>Nocardia</taxon>
    </lineage>
</organism>
<keyword evidence="3" id="KW-0378">Hydrolase</keyword>